<evidence type="ECO:0000313" key="3">
    <source>
        <dbReference type="Proteomes" id="UP000253664"/>
    </source>
</evidence>
<dbReference type="Pfam" id="PF00687">
    <property type="entry name" value="Ribosomal_L1"/>
    <property type="match status" value="1"/>
</dbReference>
<evidence type="ECO:0008006" key="4">
    <source>
        <dbReference type="Google" id="ProtNLM"/>
    </source>
</evidence>
<dbReference type="Proteomes" id="UP000253664">
    <property type="component" value="Unassembled WGS sequence"/>
</dbReference>
<dbReference type="InterPro" id="IPR023674">
    <property type="entry name" value="Ribosomal_uL1-like"/>
</dbReference>
<dbReference type="AlphaFoldDB" id="A0A367L5J9"/>
<dbReference type="EMBL" id="LKCN02000014">
    <property type="protein sequence ID" value="RCI09691.1"/>
    <property type="molecule type" value="Genomic_DNA"/>
</dbReference>
<name>A0A367L5J9_9HYPO</name>
<dbReference type="InterPro" id="IPR028364">
    <property type="entry name" value="Ribosomal_uL1/biogenesis"/>
</dbReference>
<dbReference type="Gene3D" id="3.40.50.790">
    <property type="match status" value="1"/>
</dbReference>
<dbReference type="OrthoDB" id="10251727at2759"/>
<accession>A0A367L5J9</accession>
<feature type="region of interest" description="Disordered" evidence="1">
    <location>
        <begin position="323"/>
        <end position="367"/>
    </location>
</feature>
<sequence>MASSKEVISVVSDVVASIDADQTLKASKALLAHLHKVAKEEVKQPSSKRSLLEDDDHQDVPVWLTLTAKRHMANTARLKPGKIPLPHPLNTDETTTICAITADPQRRYKDIFASDEFPTALAKRITRVIDFSHLLKKYSQYEAQRKLLSQHDIFVADDRIINRLPKVLGKTFYRSTQKRPIPIILQAKRPKVDGKRVGRKKRPADEGVNVASAADMAKEIHKAIGCALVNPAPSVNMSIRVAKAHWSPEHVAENVVAVASALVEKWVPQQWRNVKGIYIKGPESAALPIWQTDELWLDEADVVPNSSSAGIERANVGKKRKIVEGAEKAEPPPPKAKKAKTTTPTDQGKTAKGKKVKSDDDDDDDEIVKQVAQRKATLRKHKAAAAKSAMLED</sequence>
<reference evidence="2 3" key="1">
    <citation type="journal article" date="2015" name="BMC Genomics">
        <title>Insights from the genome of Ophiocordyceps polyrhachis-furcata to pathogenicity and host specificity in insect fungi.</title>
        <authorList>
            <person name="Wichadakul D."/>
            <person name="Kobmoo N."/>
            <person name="Ingsriswang S."/>
            <person name="Tangphatsornruang S."/>
            <person name="Chantasingh D."/>
            <person name="Luangsa-ard J.J."/>
            <person name="Eurwilaichitr L."/>
        </authorList>
    </citation>
    <scope>NUCLEOTIDE SEQUENCE [LARGE SCALE GENOMIC DNA]</scope>
    <source>
        <strain evidence="2 3">BCC 54312</strain>
    </source>
</reference>
<proteinExistence type="predicted"/>
<protein>
    <recommendedName>
        <fullName evidence="4">Ribosomal protein L1</fullName>
    </recommendedName>
</protein>
<keyword evidence="3" id="KW-1185">Reference proteome</keyword>
<gene>
    <name evidence="2" type="ORF">L249_3854</name>
</gene>
<comment type="caution">
    <text evidence="2">The sequence shown here is derived from an EMBL/GenBank/DDBJ whole genome shotgun (WGS) entry which is preliminary data.</text>
</comment>
<dbReference type="SUPFAM" id="SSF56808">
    <property type="entry name" value="Ribosomal protein L1"/>
    <property type="match status" value="1"/>
</dbReference>
<evidence type="ECO:0000313" key="2">
    <source>
        <dbReference type="EMBL" id="RCI09691.1"/>
    </source>
</evidence>
<evidence type="ECO:0000256" key="1">
    <source>
        <dbReference type="SAM" id="MobiDB-lite"/>
    </source>
</evidence>
<dbReference type="InterPro" id="IPR016095">
    <property type="entry name" value="Ribosomal_uL1_3-a/b-sand"/>
</dbReference>
<dbReference type="CDD" id="cd00403">
    <property type="entry name" value="Ribosomal_L1"/>
    <property type="match status" value="1"/>
</dbReference>
<organism evidence="2 3">
    <name type="scientific">Ophiocordyceps polyrhachis-furcata BCC 54312</name>
    <dbReference type="NCBI Taxonomy" id="1330021"/>
    <lineage>
        <taxon>Eukaryota</taxon>
        <taxon>Fungi</taxon>
        <taxon>Dikarya</taxon>
        <taxon>Ascomycota</taxon>
        <taxon>Pezizomycotina</taxon>
        <taxon>Sordariomycetes</taxon>
        <taxon>Hypocreomycetidae</taxon>
        <taxon>Hypocreales</taxon>
        <taxon>Ophiocordycipitaceae</taxon>
        <taxon>Ophiocordyceps</taxon>
    </lineage>
</organism>
<dbReference type="STRING" id="1330021.A0A367L5J9"/>